<accession>A0A1R4GEN4</accession>
<keyword evidence="4" id="KW-1185">Reference proteome</keyword>
<sequence>MTPSAAPGYPAPAALLRPTGPVDAPEAYGQWSAPRGYDLAATLGVLQRGTHDPCTRVGADRAWLCFETGEGAATLLVMLHRSGARQADGPLEGPRISLRAWGPGASRAVLSAPALLGAEDDWSGFDVGPREDLPDWIGEARRRNPGFRLPSTARVFDALVPVILEQKVTTIEARHAWRYLVSHFGAPAPGPAPEGLAIAPGARRLRLIGGWDWHRARVDDSRRRTVLRAAEAAAGINRLGALDLAQDPGGKLQSLPGIGPWTAAETVQRSHGHPDAVSIGDFHLPAYVGHALAGTATDDAGMLRLLAPYSGHRQRVVRLIGLTGFRKSSFGPRLAPMDHRDR</sequence>
<dbReference type="InterPro" id="IPR051912">
    <property type="entry name" value="Alkylbase_DNA_Glycosylase/TA"/>
</dbReference>
<dbReference type="GO" id="GO:0006307">
    <property type="term" value="P:DNA alkylation repair"/>
    <property type="evidence" value="ECO:0007669"/>
    <property type="project" value="TreeGrafter"/>
</dbReference>
<dbReference type="GO" id="GO:0032993">
    <property type="term" value="C:protein-DNA complex"/>
    <property type="evidence" value="ECO:0007669"/>
    <property type="project" value="TreeGrafter"/>
</dbReference>
<reference evidence="3 4" key="1">
    <citation type="submission" date="2017-02" db="EMBL/GenBank/DDBJ databases">
        <authorList>
            <person name="Peterson S.W."/>
        </authorList>
    </citation>
    <scope>NUCLEOTIDE SEQUENCE [LARGE SCALE GENOMIC DNA]</scope>
    <source>
        <strain evidence="3 4">B Ar 00.02</strain>
    </source>
</reference>
<dbReference type="GO" id="GO:0032131">
    <property type="term" value="F:alkylated DNA binding"/>
    <property type="evidence" value="ECO:0007669"/>
    <property type="project" value="TreeGrafter"/>
</dbReference>
<dbReference type="EMBL" id="FUHW01000035">
    <property type="protein sequence ID" value="SJM66658.1"/>
    <property type="molecule type" value="Genomic_DNA"/>
</dbReference>
<dbReference type="AlphaFoldDB" id="A0A1R4GEN4"/>
<proteinExistence type="predicted"/>
<dbReference type="GO" id="GO:0043916">
    <property type="term" value="F:DNA-7-methylguanine glycosylase activity"/>
    <property type="evidence" value="ECO:0007669"/>
    <property type="project" value="TreeGrafter"/>
</dbReference>
<dbReference type="PANTHER" id="PTHR43003:SF6">
    <property type="entry name" value="DNA GLYCOSYLASE"/>
    <property type="match status" value="1"/>
</dbReference>
<evidence type="ECO:0000256" key="1">
    <source>
        <dbReference type="ARBA" id="ARBA00022763"/>
    </source>
</evidence>
<keyword evidence="2" id="KW-0234">DNA repair</keyword>
<evidence type="ECO:0000313" key="4">
    <source>
        <dbReference type="Proteomes" id="UP000195913"/>
    </source>
</evidence>
<evidence type="ECO:0008006" key="5">
    <source>
        <dbReference type="Google" id="ProtNLM"/>
    </source>
</evidence>
<protein>
    <recommendedName>
        <fullName evidence="5">3-methyladenine DNA glycosylase/8-oxoguanine DNA glycosylase</fullName>
    </recommendedName>
</protein>
<organism evidence="3 4">
    <name type="scientific">Arthrobacter rhombi</name>
    <dbReference type="NCBI Taxonomy" id="71253"/>
    <lineage>
        <taxon>Bacteria</taxon>
        <taxon>Bacillati</taxon>
        <taxon>Actinomycetota</taxon>
        <taxon>Actinomycetes</taxon>
        <taxon>Micrococcales</taxon>
        <taxon>Micrococcaceae</taxon>
        <taxon>Arthrobacter</taxon>
    </lineage>
</organism>
<gene>
    <name evidence="3" type="ORF">FM101_09965</name>
</gene>
<dbReference type="Proteomes" id="UP000195913">
    <property type="component" value="Unassembled WGS sequence"/>
</dbReference>
<name>A0A1R4GEN4_9MICC</name>
<keyword evidence="1" id="KW-0227">DNA damage</keyword>
<dbReference type="InterPro" id="IPR011257">
    <property type="entry name" value="DNA_glycosylase"/>
</dbReference>
<dbReference type="GO" id="GO:0008725">
    <property type="term" value="F:DNA-3-methyladenine glycosylase activity"/>
    <property type="evidence" value="ECO:0007669"/>
    <property type="project" value="TreeGrafter"/>
</dbReference>
<dbReference type="GO" id="GO:0005737">
    <property type="term" value="C:cytoplasm"/>
    <property type="evidence" value="ECO:0007669"/>
    <property type="project" value="TreeGrafter"/>
</dbReference>
<dbReference type="SUPFAM" id="SSF48150">
    <property type="entry name" value="DNA-glycosylase"/>
    <property type="match status" value="1"/>
</dbReference>
<evidence type="ECO:0000256" key="2">
    <source>
        <dbReference type="ARBA" id="ARBA00023204"/>
    </source>
</evidence>
<dbReference type="RefSeq" id="WP_241895306.1">
    <property type="nucleotide sequence ID" value="NZ_FUHW01000035.1"/>
</dbReference>
<evidence type="ECO:0000313" key="3">
    <source>
        <dbReference type="EMBL" id="SJM66658.1"/>
    </source>
</evidence>
<dbReference type="PANTHER" id="PTHR43003">
    <property type="entry name" value="DNA-3-METHYLADENINE GLYCOSYLASE"/>
    <property type="match status" value="1"/>
</dbReference>
<dbReference type="GO" id="GO:0006285">
    <property type="term" value="P:base-excision repair, AP site formation"/>
    <property type="evidence" value="ECO:0007669"/>
    <property type="project" value="TreeGrafter"/>
</dbReference>
<dbReference type="Gene3D" id="1.10.340.30">
    <property type="entry name" value="Hypothetical protein, domain 2"/>
    <property type="match status" value="1"/>
</dbReference>